<reference evidence="2 3" key="1">
    <citation type="submission" date="2022-10" db="EMBL/GenBank/DDBJ databases">
        <title>Draft genome sequence of Streptomyces sp. YSPA8.</title>
        <authorList>
            <person name="Moriuchi R."/>
            <person name="Dohra H."/>
            <person name="Yamamura H."/>
            <person name="Kodani S."/>
        </authorList>
    </citation>
    <scope>NUCLEOTIDE SEQUENCE [LARGE SCALE GENOMIC DNA]</scope>
    <source>
        <strain evidence="2 3">YSPA8</strain>
    </source>
</reference>
<dbReference type="RefSeq" id="WP_323450169.1">
    <property type="nucleotide sequence ID" value="NZ_BSBI01000013.1"/>
</dbReference>
<name>A0ABQ5P6H5_9ACTN</name>
<comment type="caution">
    <text evidence="2">The sequence shown here is derived from an EMBL/GenBank/DDBJ whole genome shotgun (WGS) entry which is preliminary data.</text>
</comment>
<organism evidence="2 3">
    <name type="scientific">Streptomyces yaizuensis</name>
    <dbReference type="NCBI Taxonomy" id="2989713"/>
    <lineage>
        <taxon>Bacteria</taxon>
        <taxon>Bacillati</taxon>
        <taxon>Actinomycetota</taxon>
        <taxon>Actinomycetes</taxon>
        <taxon>Kitasatosporales</taxon>
        <taxon>Streptomycetaceae</taxon>
        <taxon>Streptomyces</taxon>
    </lineage>
</organism>
<dbReference type="EMBL" id="BSBI01000013">
    <property type="protein sequence ID" value="GLF98185.1"/>
    <property type="molecule type" value="Genomic_DNA"/>
</dbReference>
<accession>A0ABQ5P6H5</accession>
<gene>
    <name evidence="2" type="ORF">SYYSPA8_27830</name>
</gene>
<feature type="region of interest" description="Disordered" evidence="1">
    <location>
        <begin position="1"/>
        <end position="41"/>
    </location>
</feature>
<evidence type="ECO:0000313" key="2">
    <source>
        <dbReference type="EMBL" id="GLF98185.1"/>
    </source>
</evidence>
<evidence type="ECO:0000256" key="1">
    <source>
        <dbReference type="SAM" id="MobiDB-lite"/>
    </source>
</evidence>
<proteinExistence type="predicted"/>
<evidence type="ECO:0000313" key="3">
    <source>
        <dbReference type="Proteomes" id="UP001291653"/>
    </source>
</evidence>
<protein>
    <submittedName>
        <fullName evidence="2">Uncharacterized protein</fullName>
    </submittedName>
</protein>
<dbReference type="Proteomes" id="UP001291653">
    <property type="component" value="Unassembled WGS sequence"/>
</dbReference>
<sequence>MTSGIALPQLTGAQHDGKPYDPLIGETLGHAQHGARYDGSW</sequence>
<keyword evidence="3" id="KW-1185">Reference proteome</keyword>